<evidence type="ECO:0000313" key="4">
    <source>
        <dbReference type="WBParaSite" id="ECPE_0001573601-mRNA-1"/>
    </source>
</evidence>
<feature type="compositionally biased region" description="Polar residues" evidence="1">
    <location>
        <begin position="71"/>
        <end position="83"/>
    </location>
</feature>
<reference evidence="2 3" key="2">
    <citation type="submission" date="2018-11" db="EMBL/GenBank/DDBJ databases">
        <authorList>
            <consortium name="Pathogen Informatics"/>
        </authorList>
    </citation>
    <scope>NUCLEOTIDE SEQUENCE [LARGE SCALE GENOMIC DNA]</scope>
    <source>
        <strain evidence="2 3">Egypt</strain>
    </source>
</reference>
<sequence length="189" mass="20534">MGQSNPHQPLNPLPEENQPGPGTAGFVDSGMQTGDGNGTGPDGSPAGGGSHRHHRRRRRKQQQQQQQQQRTTAEMGNNGSGLNDQGDGATGDGSQFGEAHSNPQLDEQRQPFDQDVAAPRRHHSISAGTYSDADPNSTQQSFNMSNDASRPGYMRFGYFLVFPLQLPPRTGNVTFGLPYVMLTLELLRH</sequence>
<evidence type="ECO:0000313" key="3">
    <source>
        <dbReference type="Proteomes" id="UP000272942"/>
    </source>
</evidence>
<dbReference type="WBParaSite" id="ECPE_0001573601-mRNA-1">
    <property type="protein sequence ID" value="ECPE_0001573601-mRNA-1"/>
    <property type="gene ID" value="ECPE_0001573601"/>
</dbReference>
<proteinExistence type="predicted"/>
<dbReference type="Proteomes" id="UP000272942">
    <property type="component" value="Unassembled WGS sequence"/>
</dbReference>
<feature type="compositionally biased region" description="Polar residues" evidence="1">
    <location>
        <begin position="126"/>
        <end position="146"/>
    </location>
</feature>
<reference evidence="4" key="1">
    <citation type="submission" date="2016-06" db="UniProtKB">
        <authorList>
            <consortium name="WormBaseParasite"/>
        </authorList>
    </citation>
    <scope>IDENTIFICATION</scope>
</reference>
<protein>
    <submittedName>
        <fullName evidence="4">CTNNB1_binding domain-containing protein</fullName>
    </submittedName>
</protein>
<organism evidence="4">
    <name type="scientific">Echinostoma caproni</name>
    <dbReference type="NCBI Taxonomy" id="27848"/>
    <lineage>
        <taxon>Eukaryota</taxon>
        <taxon>Metazoa</taxon>
        <taxon>Spiralia</taxon>
        <taxon>Lophotrochozoa</taxon>
        <taxon>Platyhelminthes</taxon>
        <taxon>Trematoda</taxon>
        <taxon>Digenea</taxon>
        <taxon>Plagiorchiida</taxon>
        <taxon>Echinostomata</taxon>
        <taxon>Echinostomatoidea</taxon>
        <taxon>Echinostomatidae</taxon>
        <taxon>Echinostoma</taxon>
    </lineage>
</organism>
<feature type="compositionally biased region" description="Gly residues" evidence="1">
    <location>
        <begin position="33"/>
        <end position="49"/>
    </location>
</feature>
<evidence type="ECO:0000313" key="2">
    <source>
        <dbReference type="EMBL" id="VDP92968.1"/>
    </source>
</evidence>
<accession>A0A183B911</accession>
<gene>
    <name evidence="2" type="ORF">ECPE_LOCUS15696</name>
</gene>
<dbReference type="AlphaFoldDB" id="A0A183B911"/>
<evidence type="ECO:0000256" key="1">
    <source>
        <dbReference type="SAM" id="MobiDB-lite"/>
    </source>
</evidence>
<feature type="compositionally biased region" description="Basic residues" evidence="1">
    <location>
        <begin position="50"/>
        <end position="61"/>
    </location>
</feature>
<feature type="region of interest" description="Disordered" evidence="1">
    <location>
        <begin position="1"/>
        <end position="146"/>
    </location>
</feature>
<dbReference type="EMBL" id="UZAN01061486">
    <property type="protein sequence ID" value="VDP92968.1"/>
    <property type="molecule type" value="Genomic_DNA"/>
</dbReference>
<keyword evidence="3" id="KW-1185">Reference proteome</keyword>
<name>A0A183B911_9TREM</name>